<keyword evidence="1" id="KW-0472">Membrane</keyword>
<proteinExistence type="predicted"/>
<evidence type="ECO:0000259" key="2">
    <source>
        <dbReference type="Pfam" id="PF09850"/>
    </source>
</evidence>
<dbReference type="EMBL" id="FOWR01000013">
    <property type="protein sequence ID" value="SFP37829.1"/>
    <property type="molecule type" value="Genomic_DNA"/>
</dbReference>
<dbReference type="Pfam" id="PF09850">
    <property type="entry name" value="DotU"/>
    <property type="match status" value="1"/>
</dbReference>
<gene>
    <name evidence="3" type="ORF">SAMN03084138_02052</name>
</gene>
<evidence type="ECO:0000256" key="1">
    <source>
        <dbReference type="SAM" id="Phobius"/>
    </source>
</evidence>
<keyword evidence="1" id="KW-0812">Transmembrane</keyword>
<dbReference type="InterPro" id="IPR038522">
    <property type="entry name" value="T4/T6SS_DotU_sf"/>
</dbReference>
<dbReference type="RefSeq" id="WP_017015115.1">
    <property type="nucleotide sequence ID" value="NZ_FOWR01000013.1"/>
</dbReference>
<dbReference type="PANTHER" id="PTHR38033">
    <property type="entry name" value="MEMBRANE PROTEIN-RELATED"/>
    <property type="match status" value="1"/>
</dbReference>
<dbReference type="OrthoDB" id="345640at2"/>
<evidence type="ECO:0000313" key="3">
    <source>
        <dbReference type="EMBL" id="SFP37829.1"/>
    </source>
</evidence>
<feature type="transmembrane region" description="Helical" evidence="1">
    <location>
        <begin position="183"/>
        <end position="201"/>
    </location>
</feature>
<dbReference type="Proteomes" id="UP000182692">
    <property type="component" value="Unassembled WGS sequence"/>
</dbReference>
<sequence>MNDSQIRQFMATTSAIAENRLPTPHEELVAQLQKRCIELEQGMSTSSNKRANLALFALYVWADERLLASAWARDTQWKPLQTRHFKTTCGGELFFERLNMLINEYQSATAAEQKALVDVLRVYAMCLNAGFKGKYYNDGEPALNQFRQSLLEIFNIKIPALNTYTSSGMSDVPLRPAMGVKGLFIMLVIGVGFVIGLFFIYRELLLKQLIV</sequence>
<protein>
    <submittedName>
        <fullName evidence="3">Type IV / VI secretion system protein, DotU family</fullName>
    </submittedName>
</protein>
<evidence type="ECO:0000313" key="4">
    <source>
        <dbReference type="Proteomes" id="UP000182692"/>
    </source>
</evidence>
<feature type="domain" description="Type IV / VI secretion system DotU" evidence="2">
    <location>
        <begin position="19"/>
        <end position="202"/>
    </location>
</feature>
<organism evidence="3 4">
    <name type="scientific">Enterovibrio norvegicus DSM 15893</name>
    <dbReference type="NCBI Taxonomy" id="1121869"/>
    <lineage>
        <taxon>Bacteria</taxon>
        <taxon>Pseudomonadati</taxon>
        <taxon>Pseudomonadota</taxon>
        <taxon>Gammaproteobacteria</taxon>
        <taxon>Vibrionales</taxon>
        <taxon>Vibrionaceae</taxon>
        <taxon>Enterovibrio</taxon>
    </lineage>
</organism>
<dbReference type="PANTHER" id="PTHR38033:SF1">
    <property type="entry name" value="DOTU FAMILY TYPE IV_VI SECRETION SYSTEM PROTEIN"/>
    <property type="match status" value="1"/>
</dbReference>
<dbReference type="InterPro" id="IPR017732">
    <property type="entry name" value="T4/T6SS_DotU"/>
</dbReference>
<dbReference type="STRING" id="1121869.SAMN03084138_02052"/>
<accession>A0A1I5PV20</accession>
<name>A0A1I5PV20_9GAMM</name>
<dbReference type="Gene3D" id="1.25.40.590">
    <property type="entry name" value="Type IV / VI secretion system, DotU"/>
    <property type="match status" value="1"/>
</dbReference>
<dbReference type="GeneID" id="35870202"/>
<dbReference type="AlphaFoldDB" id="A0A1I5PV20"/>
<reference evidence="3 4" key="1">
    <citation type="submission" date="2016-10" db="EMBL/GenBank/DDBJ databases">
        <authorList>
            <person name="de Groot N.N."/>
        </authorList>
    </citation>
    <scope>NUCLEOTIDE SEQUENCE [LARGE SCALE GENOMIC DNA]</scope>
    <source>
        <strain evidence="3 4">DSM 15893</strain>
    </source>
</reference>
<keyword evidence="1" id="KW-1133">Transmembrane helix</keyword>